<dbReference type="EMBL" id="GBXM01087991">
    <property type="protein sequence ID" value="JAH20586.1"/>
    <property type="molecule type" value="Transcribed_RNA"/>
</dbReference>
<sequence>MRGCARLSSCVHCDVKPCGPNWNSINLIFSSVGLNVKISYSLKGLSKII</sequence>
<accession>A0A0E9QUE2</accession>
<proteinExistence type="predicted"/>
<name>A0A0E9QUE2_ANGAN</name>
<organism evidence="1">
    <name type="scientific">Anguilla anguilla</name>
    <name type="common">European freshwater eel</name>
    <name type="synonym">Muraena anguilla</name>
    <dbReference type="NCBI Taxonomy" id="7936"/>
    <lineage>
        <taxon>Eukaryota</taxon>
        <taxon>Metazoa</taxon>
        <taxon>Chordata</taxon>
        <taxon>Craniata</taxon>
        <taxon>Vertebrata</taxon>
        <taxon>Euteleostomi</taxon>
        <taxon>Actinopterygii</taxon>
        <taxon>Neopterygii</taxon>
        <taxon>Teleostei</taxon>
        <taxon>Anguilliformes</taxon>
        <taxon>Anguillidae</taxon>
        <taxon>Anguilla</taxon>
    </lineage>
</organism>
<reference evidence="1" key="2">
    <citation type="journal article" date="2015" name="Fish Shellfish Immunol.">
        <title>Early steps in the European eel (Anguilla anguilla)-Vibrio vulnificus interaction in the gills: Role of the RtxA13 toxin.</title>
        <authorList>
            <person name="Callol A."/>
            <person name="Pajuelo D."/>
            <person name="Ebbesson L."/>
            <person name="Teles M."/>
            <person name="MacKenzie S."/>
            <person name="Amaro C."/>
        </authorList>
    </citation>
    <scope>NUCLEOTIDE SEQUENCE</scope>
</reference>
<evidence type="ECO:0000313" key="1">
    <source>
        <dbReference type="EMBL" id="JAH20586.1"/>
    </source>
</evidence>
<protein>
    <submittedName>
        <fullName evidence="1">Uncharacterized protein</fullName>
    </submittedName>
</protein>
<reference evidence="1" key="1">
    <citation type="submission" date="2014-11" db="EMBL/GenBank/DDBJ databases">
        <authorList>
            <person name="Amaro Gonzalez C."/>
        </authorList>
    </citation>
    <scope>NUCLEOTIDE SEQUENCE</scope>
</reference>
<dbReference type="AlphaFoldDB" id="A0A0E9QUE2"/>